<dbReference type="Gene3D" id="3.10.10.10">
    <property type="entry name" value="HIV Type 1 Reverse Transcriptase, subunit A, domain 1"/>
    <property type="match status" value="1"/>
</dbReference>
<accession>A0A392R9D9</accession>
<dbReference type="PANTHER" id="PTHR15503:SF22">
    <property type="entry name" value="TRANSPOSON TY3-I GAG POLYPROTEIN"/>
    <property type="match status" value="1"/>
</dbReference>
<organism evidence="1 2">
    <name type="scientific">Trifolium medium</name>
    <dbReference type="NCBI Taxonomy" id="97028"/>
    <lineage>
        <taxon>Eukaryota</taxon>
        <taxon>Viridiplantae</taxon>
        <taxon>Streptophyta</taxon>
        <taxon>Embryophyta</taxon>
        <taxon>Tracheophyta</taxon>
        <taxon>Spermatophyta</taxon>
        <taxon>Magnoliopsida</taxon>
        <taxon>eudicotyledons</taxon>
        <taxon>Gunneridae</taxon>
        <taxon>Pentapetalae</taxon>
        <taxon>rosids</taxon>
        <taxon>fabids</taxon>
        <taxon>Fabales</taxon>
        <taxon>Fabaceae</taxon>
        <taxon>Papilionoideae</taxon>
        <taxon>50 kb inversion clade</taxon>
        <taxon>NPAAA clade</taxon>
        <taxon>Hologalegina</taxon>
        <taxon>IRL clade</taxon>
        <taxon>Trifolieae</taxon>
        <taxon>Trifolium</taxon>
    </lineage>
</organism>
<dbReference type="EMBL" id="LXQA010199075">
    <property type="protein sequence ID" value="MCI32827.1"/>
    <property type="molecule type" value="Genomic_DNA"/>
</dbReference>
<dbReference type="InterPro" id="IPR032567">
    <property type="entry name" value="RTL1-rel"/>
</dbReference>
<dbReference type="Proteomes" id="UP000265520">
    <property type="component" value="Unassembled WGS sequence"/>
</dbReference>
<protein>
    <recommendedName>
        <fullName evidence="3">RNA-directed DNA polymerase (Reverse transcriptase)</fullName>
    </recommendedName>
</protein>
<dbReference type="SUPFAM" id="SSF56672">
    <property type="entry name" value="DNA/RNA polymerases"/>
    <property type="match status" value="1"/>
</dbReference>
<feature type="non-terminal residue" evidence="1">
    <location>
        <position position="1"/>
    </location>
</feature>
<name>A0A392R9D9_9FABA</name>
<proteinExistence type="predicted"/>
<dbReference type="AlphaFoldDB" id="A0A392R9D9"/>
<dbReference type="InterPro" id="IPR043502">
    <property type="entry name" value="DNA/RNA_pol_sf"/>
</dbReference>
<keyword evidence="2" id="KW-1185">Reference proteome</keyword>
<sequence>EVKGDVLNELPSNIDPELALLLHTYRDVFMVPSGLPPPREQDHAIPLQQGSDPVKVKPYRYPHVQKEQIEKMIKEMLEQGIIQPSNSPFSSPILLVKKRGW</sequence>
<evidence type="ECO:0008006" key="3">
    <source>
        <dbReference type="Google" id="ProtNLM"/>
    </source>
</evidence>
<evidence type="ECO:0000313" key="2">
    <source>
        <dbReference type="Proteomes" id="UP000265520"/>
    </source>
</evidence>
<reference evidence="1 2" key="1">
    <citation type="journal article" date="2018" name="Front. Plant Sci.">
        <title>Red Clover (Trifolium pratense) and Zigzag Clover (T. medium) - A Picture of Genomic Similarities and Differences.</title>
        <authorList>
            <person name="Dluhosova J."/>
            <person name="Istvanek J."/>
            <person name="Nedelnik J."/>
            <person name="Repkova J."/>
        </authorList>
    </citation>
    <scope>NUCLEOTIDE SEQUENCE [LARGE SCALE GENOMIC DNA]</scope>
    <source>
        <strain evidence="2">cv. 10/8</strain>
        <tissue evidence="1">Leaf</tissue>
    </source>
</reference>
<comment type="caution">
    <text evidence="1">The sequence shown here is derived from an EMBL/GenBank/DDBJ whole genome shotgun (WGS) entry which is preliminary data.</text>
</comment>
<dbReference type="PANTHER" id="PTHR15503">
    <property type="entry name" value="LDOC1 RELATED"/>
    <property type="match status" value="1"/>
</dbReference>
<evidence type="ECO:0000313" key="1">
    <source>
        <dbReference type="EMBL" id="MCI32827.1"/>
    </source>
</evidence>